<organism evidence="1">
    <name type="scientific">Arundo donax</name>
    <name type="common">Giant reed</name>
    <name type="synonym">Donax arundinaceus</name>
    <dbReference type="NCBI Taxonomy" id="35708"/>
    <lineage>
        <taxon>Eukaryota</taxon>
        <taxon>Viridiplantae</taxon>
        <taxon>Streptophyta</taxon>
        <taxon>Embryophyta</taxon>
        <taxon>Tracheophyta</taxon>
        <taxon>Spermatophyta</taxon>
        <taxon>Magnoliopsida</taxon>
        <taxon>Liliopsida</taxon>
        <taxon>Poales</taxon>
        <taxon>Poaceae</taxon>
        <taxon>PACMAD clade</taxon>
        <taxon>Arundinoideae</taxon>
        <taxon>Arundineae</taxon>
        <taxon>Arundo</taxon>
    </lineage>
</organism>
<dbReference type="EMBL" id="GBRH01253026">
    <property type="protein sequence ID" value="JAD44869.1"/>
    <property type="molecule type" value="Transcribed_RNA"/>
</dbReference>
<dbReference type="AlphaFoldDB" id="A0A0A8ZZN3"/>
<reference evidence="1" key="2">
    <citation type="journal article" date="2015" name="Data Brief">
        <title>Shoot transcriptome of the giant reed, Arundo donax.</title>
        <authorList>
            <person name="Barrero R.A."/>
            <person name="Guerrero F.D."/>
            <person name="Moolhuijzen P."/>
            <person name="Goolsby J.A."/>
            <person name="Tidwell J."/>
            <person name="Bellgard S.E."/>
            <person name="Bellgard M.I."/>
        </authorList>
    </citation>
    <scope>NUCLEOTIDE SEQUENCE</scope>
    <source>
        <tissue evidence="1">Shoot tissue taken approximately 20 cm above the soil surface</tissue>
    </source>
</reference>
<sequence length="24" mass="2509">MISTVVMMSLPGESSISNNLTAIL</sequence>
<accession>A0A0A8ZZN3</accession>
<evidence type="ECO:0000313" key="1">
    <source>
        <dbReference type="EMBL" id="JAD44869.1"/>
    </source>
</evidence>
<proteinExistence type="predicted"/>
<reference evidence="1" key="1">
    <citation type="submission" date="2014-09" db="EMBL/GenBank/DDBJ databases">
        <authorList>
            <person name="Magalhaes I.L.F."/>
            <person name="Oliveira U."/>
            <person name="Santos F.R."/>
            <person name="Vidigal T.H.D.A."/>
            <person name="Brescovit A.D."/>
            <person name="Santos A.J."/>
        </authorList>
    </citation>
    <scope>NUCLEOTIDE SEQUENCE</scope>
    <source>
        <tissue evidence="1">Shoot tissue taken approximately 20 cm above the soil surface</tissue>
    </source>
</reference>
<protein>
    <submittedName>
        <fullName evidence="1">Uncharacterized protein</fullName>
    </submittedName>
</protein>
<name>A0A0A8ZZN3_ARUDO</name>